<keyword evidence="3" id="KW-0804">Transcription</keyword>
<name>A0A521F3A8_9FLAO</name>
<accession>A0A521F3A8</accession>
<gene>
    <name evidence="5" type="ORF">SAMN06265349_106198</name>
</gene>
<dbReference type="PANTHER" id="PTHR30146">
    <property type="entry name" value="LACI-RELATED TRANSCRIPTIONAL REPRESSOR"/>
    <property type="match status" value="1"/>
</dbReference>
<dbReference type="Proteomes" id="UP000317289">
    <property type="component" value="Unassembled WGS sequence"/>
</dbReference>
<dbReference type="Gene3D" id="1.10.260.40">
    <property type="entry name" value="lambda repressor-like DNA-binding domains"/>
    <property type="match status" value="1"/>
</dbReference>
<dbReference type="GO" id="GO:0000976">
    <property type="term" value="F:transcription cis-regulatory region binding"/>
    <property type="evidence" value="ECO:0007669"/>
    <property type="project" value="TreeGrafter"/>
</dbReference>
<proteinExistence type="predicted"/>
<dbReference type="InterPro" id="IPR025997">
    <property type="entry name" value="SBP_2_dom"/>
</dbReference>
<evidence type="ECO:0000256" key="1">
    <source>
        <dbReference type="ARBA" id="ARBA00023015"/>
    </source>
</evidence>
<dbReference type="PROSITE" id="PS50932">
    <property type="entry name" value="HTH_LACI_2"/>
    <property type="match status" value="1"/>
</dbReference>
<dbReference type="AlphaFoldDB" id="A0A521F3A8"/>
<evidence type="ECO:0000256" key="3">
    <source>
        <dbReference type="ARBA" id="ARBA00023163"/>
    </source>
</evidence>
<dbReference type="CDD" id="cd01392">
    <property type="entry name" value="HTH_LacI"/>
    <property type="match status" value="1"/>
</dbReference>
<dbReference type="InterPro" id="IPR010982">
    <property type="entry name" value="Lambda_DNA-bd_dom_sf"/>
</dbReference>
<protein>
    <submittedName>
        <fullName evidence="5">Transcriptional regulator, LacI family</fullName>
    </submittedName>
</protein>
<evidence type="ECO:0000313" key="6">
    <source>
        <dbReference type="Proteomes" id="UP000317289"/>
    </source>
</evidence>
<dbReference type="EMBL" id="FXTA01000006">
    <property type="protein sequence ID" value="SMO90627.1"/>
    <property type="molecule type" value="Genomic_DNA"/>
</dbReference>
<reference evidence="5 6" key="1">
    <citation type="submission" date="2017-05" db="EMBL/GenBank/DDBJ databases">
        <authorList>
            <person name="Varghese N."/>
            <person name="Submissions S."/>
        </authorList>
    </citation>
    <scope>NUCLEOTIDE SEQUENCE [LARGE SCALE GENOMIC DNA]</scope>
    <source>
        <strain evidence="5 6">DSM 19382</strain>
    </source>
</reference>
<dbReference type="SMART" id="SM00354">
    <property type="entry name" value="HTH_LACI"/>
    <property type="match status" value="1"/>
</dbReference>
<dbReference type="GO" id="GO:0003700">
    <property type="term" value="F:DNA-binding transcription factor activity"/>
    <property type="evidence" value="ECO:0007669"/>
    <property type="project" value="TreeGrafter"/>
</dbReference>
<dbReference type="InterPro" id="IPR028082">
    <property type="entry name" value="Peripla_BP_I"/>
</dbReference>
<evidence type="ECO:0000256" key="2">
    <source>
        <dbReference type="ARBA" id="ARBA00023125"/>
    </source>
</evidence>
<dbReference type="InterPro" id="IPR000843">
    <property type="entry name" value="HTH_LacI"/>
</dbReference>
<dbReference type="Pfam" id="PF00356">
    <property type="entry name" value="LacI"/>
    <property type="match status" value="1"/>
</dbReference>
<evidence type="ECO:0000259" key="4">
    <source>
        <dbReference type="PROSITE" id="PS50932"/>
    </source>
</evidence>
<keyword evidence="1" id="KW-0805">Transcription regulation</keyword>
<feature type="domain" description="HTH lacI-type" evidence="4">
    <location>
        <begin position="52"/>
        <end position="106"/>
    </location>
</feature>
<dbReference type="SUPFAM" id="SSF47413">
    <property type="entry name" value="lambda repressor-like DNA-binding domains"/>
    <property type="match status" value="1"/>
</dbReference>
<dbReference type="CDD" id="cd06307">
    <property type="entry name" value="PBP1_sugar_binding"/>
    <property type="match status" value="1"/>
</dbReference>
<dbReference type="PANTHER" id="PTHR30146:SF144">
    <property type="entry name" value="LACI-FAMILY TRANSCRIPTION REGULATOR"/>
    <property type="match status" value="1"/>
</dbReference>
<organism evidence="5 6">
    <name type="scientific">Flavobacterium resistens</name>
    <dbReference type="NCBI Taxonomy" id="443612"/>
    <lineage>
        <taxon>Bacteria</taxon>
        <taxon>Pseudomonadati</taxon>
        <taxon>Bacteroidota</taxon>
        <taxon>Flavobacteriia</taxon>
        <taxon>Flavobacteriales</taxon>
        <taxon>Flavobacteriaceae</taxon>
        <taxon>Flavobacterium</taxon>
    </lineage>
</organism>
<sequence>MLFLLFVYFCVYAHGVLQMYIKRHVKQLIFDKKNNNFTQLIYFFNLNIRNIITIKKIAELANVSPGTVDRIIHNRGQVAQENVDRVNAIIEEYGYKRNILASNLALNKKFHFAVFLPKYENLEYWKSQITGVEKAAAEFGKFGVVLDYFFYDFNKESFQKQIKKVIDFDCDGLLFAPIFYEDSVRFLNEYQKKQIPIVMIDSNISDENEHAYVGQNAFQSGYLAGRLISFAVKNERKVLVFKITREIESTSVYLQRIDGFYSYFKDHDELTNFSFSEITVKDSGTDQLCMEMFKDIHSVFVPNSRAYIVARFLEKNNIKGVRIIGFDLLKDNIEYLNKGIIDFLINQRPEEQGYMGINYLYKKLVLQEETESTNYIPLEIILKENYFPVKK</sequence>
<dbReference type="Gene3D" id="3.40.50.2300">
    <property type="match status" value="2"/>
</dbReference>
<keyword evidence="2" id="KW-0238">DNA-binding</keyword>
<dbReference type="SUPFAM" id="SSF53822">
    <property type="entry name" value="Periplasmic binding protein-like I"/>
    <property type="match status" value="1"/>
</dbReference>
<dbReference type="Pfam" id="PF13407">
    <property type="entry name" value="Peripla_BP_4"/>
    <property type="match status" value="1"/>
</dbReference>
<evidence type="ECO:0000313" key="5">
    <source>
        <dbReference type="EMBL" id="SMO90627.1"/>
    </source>
</evidence>